<evidence type="ECO:0000256" key="1">
    <source>
        <dbReference type="SAM" id="MobiDB-lite"/>
    </source>
</evidence>
<dbReference type="AlphaFoldDB" id="A0A9N8ENN3"/>
<feature type="region of interest" description="Disordered" evidence="1">
    <location>
        <begin position="62"/>
        <end position="83"/>
    </location>
</feature>
<evidence type="ECO:0000313" key="2">
    <source>
        <dbReference type="EMBL" id="CAB9522646.1"/>
    </source>
</evidence>
<gene>
    <name evidence="2" type="ORF">SEMRO_1326_G263010.1</name>
</gene>
<name>A0A9N8ENN3_9STRA</name>
<proteinExistence type="predicted"/>
<organism evidence="2 3">
    <name type="scientific">Seminavis robusta</name>
    <dbReference type="NCBI Taxonomy" id="568900"/>
    <lineage>
        <taxon>Eukaryota</taxon>
        <taxon>Sar</taxon>
        <taxon>Stramenopiles</taxon>
        <taxon>Ochrophyta</taxon>
        <taxon>Bacillariophyta</taxon>
        <taxon>Bacillariophyceae</taxon>
        <taxon>Bacillariophycidae</taxon>
        <taxon>Naviculales</taxon>
        <taxon>Naviculaceae</taxon>
        <taxon>Seminavis</taxon>
    </lineage>
</organism>
<protein>
    <submittedName>
        <fullName evidence="2">Uncharacterized protein</fullName>
    </submittedName>
</protein>
<reference evidence="2" key="1">
    <citation type="submission" date="2020-06" db="EMBL/GenBank/DDBJ databases">
        <authorList>
            <consortium name="Plant Systems Biology data submission"/>
        </authorList>
    </citation>
    <scope>NUCLEOTIDE SEQUENCE</scope>
    <source>
        <strain evidence="2">D6</strain>
    </source>
</reference>
<evidence type="ECO:0000313" key="3">
    <source>
        <dbReference type="Proteomes" id="UP001153069"/>
    </source>
</evidence>
<dbReference type="Proteomes" id="UP001153069">
    <property type="component" value="Unassembled WGS sequence"/>
</dbReference>
<comment type="caution">
    <text evidence="2">The sequence shown here is derived from an EMBL/GenBank/DDBJ whole genome shotgun (WGS) entry which is preliminary data.</text>
</comment>
<dbReference type="EMBL" id="CAICTM010001324">
    <property type="protein sequence ID" value="CAB9522646.1"/>
    <property type="molecule type" value="Genomic_DNA"/>
</dbReference>
<accession>A0A9N8ENN3</accession>
<sequence length="321" mass="37179">MHDNDENDAVGLLDWSSIVVRTPRRLESHDPDVVVRVGGIEFFHYRSILCARLDEYITQQEKHQTPDDVVGDHDDAQSNDHLDKNSKNNVVVILDFPDRDPKEWLEVYKFLDFGSSSLRFSSLLEKPLSSCIAASKNVDMLASWFELLGLKEHLKQCDYILHKQIKLQCMMQQDPPDYATVWVGNYKEKLQVLPRAALAVIDVVKLKFHQVTMVGKNLAQFQPYLLDDVCGEQVWHYFITHVVVNLPPKMVQELDKETIVQSPLFPYTVLKYKGSMSPAWVRRRSCTRLDTGYLPGAAFMDSIKERGTWFWIDGWLQYIEE</sequence>
<keyword evidence="3" id="KW-1185">Reference proteome</keyword>